<dbReference type="Proteomes" id="UP001596166">
    <property type="component" value="Unassembled WGS sequence"/>
</dbReference>
<reference evidence="2" key="1">
    <citation type="journal article" date="2019" name="Int. J. Syst. Evol. Microbiol.">
        <title>The Global Catalogue of Microorganisms (GCM) 10K type strain sequencing project: providing services to taxonomists for standard genome sequencing and annotation.</title>
        <authorList>
            <consortium name="The Broad Institute Genomics Platform"/>
            <consortium name="The Broad Institute Genome Sequencing Center for Infectious Disease"/>
            <person name="Wu L."/>
            <person name="Ma J."/>
        </authorList>
    </citation>
    <scope>NUCLEOTIDE SEQUENCE [LARGE SCALE GENOMIC DNA]</scope>
    <source>
        <strain evidence="2">CCUG 58760</strain>
    </source>
</reference>
<dbReference type="EMBL" id="JBHSLC010000041">
    <property type="protein sequence ID" value="MFC5357220.1"/>
    <property type="molecule type" value="Genomic_DNA"/>
</dbReference>
<accession>A0ABW0G862</accession>
<organism evidence="1 2">
    <name type="scientific">Azospirillum himalayense</name>
    <dbReference type="NCBI Taxonomy" id="654847"/>
    <lineage>
        <taxon>Bacteria</taxon>
        <taxon>Pseudomonadati</taxon>
        <taxon>Pseudomonadota</taxon>
        <taxon>Alphaproteobacteria</taxon>
        <taxon>Rhodospirillales</taxon>
        <taxon>Azospirillaceae</taxon>
        <taxon>Azospirillum</taxon>
    </lineage>
</organism>
<sequence>MAPNTVVAATFAGMVMAGAGVVFGDSPTTPVESLRPASAFDSITNETARSQALFEEAARVITHPRCMNCHPVTRTPAQGDDRHPHIPFIDASASDHGPDGLRCAACHGPDNRTILGSRLTSIPGNPHWSLAPQSMGWQGLSPGDICKQLKDPARNGGRSLTDLIRHANEDHLVAWAWHPGQGRTPAPGDQATFGALVAAWIGTGAVCPE</sequence>
<gene>
    <name evidence="1" type="ORF">ACFPMG_19595</name>
</gene>
<keyword evidence="2" id="KW-1185">Reference proteome</keyword>
<dbReference type="SUPFAM" id="SSF48695">
    <property type="entry name" value="Multiheme cytochromes"/>
    <property type="match status" value="1"/>
</dbReference>
<name>A0ABW0G862_9PROT</name>
<evidence type="ECO:0000313" key="2">
    <source>
        <dbReference type="Proteomes" id="UP001596166"/>
    </source>
</evidence>
<dbReference type="InterPro" id="IPR036280">
    <property type="entry name" value="Multihaem_cyt_sf"/>
</dbReference>
<proteinExistence type="predicted"/>
<dbReference type="RefSeq" id="WP_376996747.1">
    <property type="nucleotide sequence ID" value="NZ_JBHSLC010000041.1"/>
</dbReference>
<dbReference type="Gene3D" id="1.10.1130.10">
    <property type="entry name" value="Flavocytochrome C3, Chain A"/>
    <property type="match status" value="1"/>
</dbReference>
<evidence type="ECO:0000313" key="1">
    <source>
        <dbReference type="EMBL" id="MFC5357220.1"/>
    </source>
</evidence>
<protein>
    <recommendedName>
        <fullName evidence="3">Isoquinoline 1-oxidoreductase subunit</fullName>
    </recommendedName>
</protein>
<comment type="caution">
    <text evidence="1">The sequence shown here is derived from an EMBL/GenBank/DDBJ whole genome shotgun (WGS) entry which is preliminary data.</text>
</comment>
<evidence type="ECO:0008006" key="3">
    <source>
        <dbReference type="Google" id="ProtNLM"/>
    </source>
</evidence>